<organism evidence="3">
    <name type="scientific">Melampsora larici-populina (strain 98AG31 / pathotype 3-4-7)</name>
    <name type="common">Poplar leaf rust fungus</name>
    <dbReference type="NCBI Taxonomy" id="747676"/>
    <lineage>
        <taxon>Eukaryota</taxon>
        <taxon>Fungi</taxon>
        <taxon>Dikarya</taxon>
        <taxon>Basidiomycota</taxon>
        <taxon>Pucciniomycotina</taxon>
        <taxon>Pucciniomycetes</taxon>
        <taxon>Pucciniales</taxon>
        <taxon>Melampsoraceae</taxon>
        <taxon>Melampsora</taxon>
    </lineage>
</organism>
<proteinExistence type="predicted"/>
<name>F4RHS3_MELLP</name>
<dbReference type="VEuPathDB" id="FungiDB:MELLADRAFT_105331"/>
<dbReference type="GeneID" id="18922573"/>
<feature type="compositionally biased region" description="Acidic residues" evidence="1">
    <location>
        <begin position="40"/>
        <end position="49"/>
    </location>
</feature>
<accession>F4RHS3</accession>
<dbReference type="Proteomes" id="UP000001072">
    <property type="component" value="Unassembled WGS sequence"/>
</dbReference>
<protein>
    <submittedName>
        <fullName evidence="2">Uncharacterized protein</fullName>
    </submittedName>
</protein>
<keyword evidence="3" id="KW-1185">Reference proteome</keyword>
<evidence type="ECO:0000313" key="3">
    <source>
        <dbReference type="Proteomes" id="UP000001072"/>
    </source>
</evidence>
<feature type="compositionally biased region" description="Low complexity" evidence="1">
    <location>
        <begin position="26"/>
        <end position="37"/>
    </location>
</feature>
<feature type="region of interest" description="Disordered" evidence="1">
    <location>
        <begin position="1"/>
        <end position="55"/>
    </location>
</feature>
<evidence type="ECO:0000313" key="2">
    <source>
        <dbReference type="EMBL" id="EGG07875.1"/>
    </source>
</evidence>
<dbReference type="EMBL" id="GL883102">
    <property type="protein sequence ID" value="EGG07875.1"/>
    <property type="molecule type" value="Genomic_DNA"/>
</dbReference>
<sequence>MQPGRAQAPSEPGQSDPPESVHAESDSSLAELLSSHATEAEEVPSEGDTSEGPLSEAEGMTLREFVLAVSPSASTIINHHLPPGRRLIVHRALNAISFMHTQNLTVYEFVLSLLDRCNLELLPHQRLFRGSGNYSRNVIRGVFIGLRNLIYAAGNQESIWRDLIQAEADDLSIYVWTG</sequence>
<dbReference type="KEGG" id="mlr:MELLADRAFT_105331"/>
<reference evidence="3" key="1">
    <citation type="journal article" date="2011" name="Proc. Natl. Acad. Sci. U.S.A.">
        <title>Obligate biotrophy features unraveled by the genomic analysis of rust fungi.</title>
        <authorList>
            <person name="Duplessis S."/>
            <person name="Cuomo C.A."/>
            <person name="Lin Y.-C."/>
            <person name="Aerts A."/>
            <person name="Tisserant E."/>
            <person name="Veneault-Fourrey C."/>
            <person name="Joly D.L."/>
            <person name="Hacquard S."/>
            <person name="Amselem J."/>
            <person name="Cantarel B.L."/>
            <person name="Chiu R."/>
            <person name="Coutinho P.M."/>
            <person name="Feau N."/>
            <person name="Field M."/>
            <person name="Frey P."/>
            <person name="Gelhaye E."/>
            <person name="Goldberg J."/>
            <person name="Grabherr M.G."/>
            <person name="Kodira C.D."/>
            <person name="Kohler A."/>
            <person name="Kuees U."/>
            <person name="Lindquist E.A."/>
            <person name="Lucas S.M."/>
            <person name="Mago R."/>
            <person name="Mauceli E."/>
            <person name="Morin E."/>
            <person name="Murat C."/>
            <person name="Pangilinan J.L."/>
            <person name="Park R."/>
            <person name="Pearson M."/>
            <person name="Quesneville H."/>
            <person name="Rouhier N."/>
            <person name="Sakthikumar S."/>
            <person name="Salamov A.A."/>
            <person name="Schmutz J."/>
            <person name="Selles B."/>
            <person name="Shapiro H."/>
            <person name="Tanguay P."/>
            <person name="Tuskan G.A."/>
            <person name="Henrissat B."/>
            <person name="Van de Peer Y."/>
            <person name="Rouze P."/>
            <person name="Ellis J.G."/>
            <person name="Dodds P.N."/>
            <person name="Schein J.E."/>
            <person name="Zhong S."/>
            <person name="Hamelin R.C."/>
            <person name="Grigoriev I.V."/>
            <person name="Szabo L.J."/>
            <person name="Martin F."/>
        </authorList>
    </citation>
    <scope>NUCLEOTIDE SEQUENCE [LARGE SCALE GENOMIC DNA]</scope>
    <source>
        <strain evidence="3">98AG31 / pathotype 3-4-7</strain>
    </source>
</reference>
<dbReference type="RefSeq" id="XP_007408640.1">
    <property type="nucleotide sequence ID" value="XM_007408578.1"/>
</dbReference>
<evidence type="ECO:0000256" key="1">
    <source>
        <dbReference type="SAM" id="MobiDB-lite"/>
    </source>
</evidence>
<dbReference type="AlphaFoldDB" id="F4RHS3"/>
<gene>
    <name evidence="2" type="ORF">MELLADRAFT_105331</name>
</gene>
<dbReference type="HOGENOM" id="CLU_087040_0_0_1"/>
<dbReference type="InParanoid" id="F4RHS3"/>